<dbReference type="AlphaFoldDB" id="A0A8I0P0X5"/>
<protein>
    <submittedName>
        <fullName evidence="2">Uncharacterized protein</fullName>
    </submittedName>
</protein>
<gene>
    <name evidence="2" type="ORF">H4687_000400</name>
</gene>
<dbReference type="OrthoDB" id="4233301at2"/>
<feature type="region of interest" description="Disordered" evidence="1">
    <location>
        <begin position="1"/>
        <end position="26"/>
    </location>
</feature>
<keyword evidence="3" id="KW-1185">Reference proteome</keyword>
<feature type="region of interest" description="Disordered" evidence="1">
    <location>
        <begin position="54"/>
        <end position="86"/>
    </location>
</feature>
<comment type="caution">
    <text evidence="2">The sequence shown here is derived from an EMBL/GenBank/DDBJ whole genome shotgun (WGS) entry which is preliminary data.</text>
</comment>
<reference evidence="2 3" key="1">
    <citation type="submission" date="2020-10" db="EMBL/GenBank/DDBJ databases">
        <title>Sequencing the genomes of 1000 actinobacteria strains.</title>
        <authorList>
            <person name="Klenk H.-P."/>
        </authorList>
    </citation>
    <scope>NUCLEOTIDE SEQUENCE [LARGE SCALE GENOMIC DNA]</scope>
    <source>
        <strain evidence="2 3">DSM 41803</strain>
    </source>
</reference>
<name>A0A8I0P0X5_9ACTN</name>
<dbReference type="EMBL" id="JADBGF010000001">
    <property type="protein sequence ID" value="MBE1594271.1"/>
    <property type="molecule type" value="Genomic_DNA"/>
</dbReference>
<organism evidence="2 3">
    <name type="scientific">Streptomyces stelliscabiei</name>
    <dbReference type="NCBI Taxonomy" id="146820"/>
    <lineage>
        <taxon>Bacteria</taxon>
        <taxon>Bacillati</taxon>
        <taxon>Actinomycetota</taxon>
        <taxon>Actinomycetes</taxon>
        <taxon>Kitasatosporales</taxon>
        <taxon>Streptomycetaceae</taxon>
        <taxon>Streptomyces</taxon>
    </lineage>
</organism>
<evidence type="ECO:0000313" key="2">
    <source>
        <dbReference type="EMBL" id="MBE1594271.1"/>
    </source>
</evidence>
<evidence type="ECO:0000313" key="3">
    <source>
        <dbReference type="Proteomes" id="UP000629287"/>
    </source>
</evidence>
<accession>A0A8I0P0X5</accession>
<feature type="compositionally biased region" description="Low complexity" evidence="1">
    <location>
        <begin position="54"/>
        <end position="65"/>
    </location>
</feature>
<sequence>MSAPSRRMTEAPGSEAPRPLQGAAQEHMVHVRREMAAVRPAVHVLEYAGPIARTPAQAASPARRPSLTDHPGAIKKAGGSGRHLTATGPDEVIIEAADHCRTLPGWAHDPHDTLVRVRPQAGAGFRLAHAEAVR</sequence>
<proteinExistence type="predicted"/>
<dbReference type="Proteomes" id="UP000629287">
    <property type="component" value="Unassembled WGS sequence"/>
</dbReference>
<evidence type="ECO:0000256" key="1">
    <source>
        <dbReference type="SAM" id="MobiDB-lite"/>
    </source>
</evidence>